<dbReference type="EMBL" id="GGEC01007581">
    <property type="protein sequence ID" value="MBW88064.1"/>
    <property type="molecule type" value="Transcribed_RNA"/>
</dbReference>
<dbReference type="AlphaFoldDB" id="A0A2P2J3I7"/>
<sequence>MPLGADINIFSGRRPLKLNSLFLDSIARLHLSSLPH</sequence>
<name>A0A2P2J3I7_RHIMU</name>
<proteinExistence type="predicted"/>
<evidence type="ECO:0000313" key="1">
    <source>
        <dbReference type="EMBL" id="MBW88064.1"/>
    </source>
</evidence>
<accession>A0A2P2J3I7</accession>
<protein>
    <submittedName>
        <fullName evidence="1">Uncharacterized protein</fullName>
    </submittedName>
</protein>
<reference evidence="1" key="1">
    <citation type="submission" date="2018-02" db="EMBL/GenBank/DDBJ databases">
        <title>Rhizophora mucronata_Transcriptome.</title>
        <authorList>
            <person name="Meera S.P."/>
            <person name="Sreeshan A."/>
            <person name="Augustine A."/>
        </authorList>
    </citation>
    <scope>NUCLEOTIDE SEQUENCE</scope>
    <source>
        <tissue evidence="1">Leaf</tissue>
    </source>
</reference>
<organism evidence="1">
    <name type="scientific">Rhizophora mucronata</name>
    <name type="common">Asiatic mangrove</name>
    <dbReference type="NCBI Taxonomy" id="61149"/>
    <lineage>
        <taxon>Eukaryota</taxon>
        <taxon>Viridiplantae</taxon>
        <taxon>Streptophyta</taxon>
        <taxon>Embryophyta</taxon>
        <taxon>Tracheophyta</taxon>
        <taxon>Spermatophyta</taxon>
        <taxon>Magnoliopsida</taxon>
        <taxon>eudicotyledons</taxon>
        <taxon>Gunneridae</taxon>
        <taxon>Pentapetalae</taxon>
        <taxon>rosids</taxon>
        <taxon>fabids</taxon>
        <taxon>Malpighiales</taxon>
        <taxon>Rhizophoraceae</taxon>
        <taxon>Rhizophora</taxon>
    </lineage>
</organism>